<protein>
    <submittedName>
        <fullName evidence="1">Uncharacterized protein</fullName>
    </submittedName>
</protein>
<reference evidence="2" key="1">
    <citation type="journal article" date="2023" name="Nat. Plants">
        <title>Single-cell RNA sequencing provides a high-resolution roadmap for understanding the multicellular compartmentation of specialized metabolism.</title>
        <authorList>
            <person name="Sun S."/>
            <person name="Shen X."/>
            <person name="Li Y."/>
            <person name="Li Y."/>
            <person name="Wang S."/>
            <person name="Li R."/>
            <person name="Zhang H."/>
            <person name="Shen G."/>
            <person name="Guo B."/>
            <person name="Wei J."/>
            <person name="Xu J."/>
            <person name="St-Pierre B."/>
            <person name="Chen S."/>
            <person name="Sun C."/>
        </authorList>
    </citation>
    <scope>NUCLEOTIDE SEQUENCE [LARGE SCALE GENOMIC DNA]</scope>
</reference>
<name>A0ACC0AU64_CATRO</name>
<comment type="caution">
    <text evidence="1">The sequence shown here is derived from an EMBL/GenBank/DDBJ whole genome shotgun (WGS) entry which is preliminary data.</text>
</comment>
<gene>
    <name evidence="1" type="ORF">M9H77_22324</name>
</gene>
<proteinExistence type="predicted"/>
<evidence type="ECO:0000313" key="2">
    <source>
        <dbReference type="Proteomes" id="UP001060085"/>
    </source>
</evidence>
<keyword evidence="2" id="KW-1185">Reference proteome</keyword>
<dbReference type="Proteomes" id="UP001060085">
    <property type="component" value="Linkage Group LG05"/>
</dbReference>
<organism evidence="1 2">
    <name type="scientific">Catharanthus roseus</name>
    <name type="common">Madagascar periwinkle</name>
    <name type="synonym">Vinca rosea</name>
    <dbReference type="NCBI Taxonomy" id="4058"/>
    <lineage>
        <taxon>Eukaryota</taxon>
        <taxon>Viridiplantae</taxon>
        <taxon>Streptophyta</taxon>
        <taxon>Embryophyta</taxon>
        <taxon>Tracheophyta</taxon>
        <taxon>Spermatophyta</taxon>
        <taxon>Magnoliopsida</taxon>
        <taxon>eudicotyledons</taxon>
        <taxon>Gunneridae</taxon>
        <taxon>Pentapetalae</taxon>
        <taxon>asterids</taxon>
        <taxon>lamiids</taxon>
        <taxon>Gentianales</taxon>
        <taxon>Apocynaceae</taxon>
        <taxon>Rauvolfioideae</taxon>
        <taxon>Vinceae</taxon>
        <taxon>Catharanthinae</taxon>
        <taxon>Catharanthus</taxon>
    </lineage>
</organism>
<accession>A0ACC0AU64</accession>
<dbReference type="EMBL" id="CM044705">
    <property type="protein sequence ID" value="KAI5663001.1"/>
    <property type="molecule type" value="Genomic_DNA"/>
</dbReference>
<evidence type="ECO:0000313" key="1">
    <source>
        <dbReference type="EMBL" id="KAI5663001.1"/>
    </source>
</evidence>
<sequence length="290" mass="32842">MANHIAKAEEFERKADKKLGGWGFLGSTKYEDAVDFYKTAASSFKLAKSWERAALVNFKMASCHLKLDSRHEAASAYVDAANCYKKTSIKDAISCLDQAVNIFLEIHRLHMAAKYCKDIGELYEQKESLDQAIVYFERAADLFRTEEATTSANMCNQKVAQISAQLGNYLKAIELYEEIARQSLNINLLKYGVRGHLLNAGLCQLCRGDVVAITNALEKYEDLDPTFSRTREYRFLTDLAAAVEEEDVARFTSVEKAFDSITRLDPWKATLLLRVKKALKDKEMEEDDLT</sequence>